<dbReference type="EMBL" id="JAEPRQ010000001">
    <property type="protein sequence ID" value="MBK4215548.1"/>
    <property type="molecule type" value="Genomic_DNA"/>
</dbReference>
<evidence type="ECO:0000313" key="3">
    <source>
        <dbReference type="Proteomes" id="UP000640485"/>
    </source>
</evidence>
<evidence type="ECO:0000313" key="2">
    <source>
        <dbReference type="EMBL" id="MBK4215548.1"/>
    </source>
</evidence>
<comment type="caution">
    <text evidence="2">The sequence shown here is derived from an EMBL/GenBank/DDBJ whole genome shotgun (WGS) entry which is preliminary data.</text>
</comment>
<name>A0A934SJF6_9RHOB</name>
<dbReference type="AlphaFoldDB" id="A0A934SJF6"/>
<accession>A0A934SJF6</accession>
<organism evidence="2 3">
    <name type="scientific">Paracoccus caeni</name>
    <dbReference type="NCBI Taxonomy" id="657651"/>
    <lineage>
        <taxon>Bacteria</taxon>
        <taxon>Pseudomonadati</taxon>
        <taxon>Pseudomonadota</taxon>
        <taxon>Alphaproteobacteria</taxon>
        <taxon>Rhodobacterales</taxon>
        <taxon>Paracoccaceae</taxon>
        <taxon>Paracoccus</taxon>
    </lineage>
</organism>
<keyword evidence="1" id="KW-1133">Transmembrane helix</keyword>
<evidence type="ECO:0008006" key="4">
    <source>
        <dbReference type="Google" id="ProtNLM"/>
    </source>
</evidence>
<protein>
    <recommendedName>
        <fullName evidence="4">Apolipoprotein acyltransferase</fullName>
    </recommendedName>
</protein>
<keyword evidence="1" id="KW-0472">Membrane</keyword>
<sequence length="54" mass="5900">MIIIAAVIIGALLGWFRAGRHGGNKRDRLQYAVAFAIAFAIIALFATVIIDRMI</sequence>
<feature type="transmembrane region" description="Helical" evidence="1">
    <location>
        <begin position="28"/>
        <end position="50"/>
    </location>
</feature>
<dbReference type="RefSeq" id="WP_200684582.1">
    <property type="nucleotide sequence ID" value="NZ_JAEPRQ010000001.1"/>
</dbReference>
<evidence type="ECO:0000256" key="1">
    <source>
        <dbReference type="SAM" id="Phobius"/>
    </source>
</evidence>
<keyword evidence="1" id="KW-0812">Transmembrane</keyword>
<keyword evidence="3" id="KW-1185">Reference proteome</keyword>
<proteinExistence type="predicted"/>
<dbReference type="Proteomes" id="UP000640485">
    <property type="component" value="Unassembled WGS sequence"/>
</dbReference>
<reference evidence="2" key="1">
    <citation type="submission" date="2021-01" db="EMBL/GenBank/DDBJ databases">
        <title>Paracoccus amoyensis sp. nov., isolated from the surface seawater along the coast of Xiamen Island, China.</title>
        <authorList>
            <person name="Lyu L."/>
        </authorList>
    </citation>
    <scope>NUCLEOTIDE SEQUENCE</scope>
    <source>
        <strain evidence="2">MJ17</strain>
    </source>
</reference>
<gene>
    <name evidence="2" type="ORF">JJJ17_06380</name>
</gene>